<dbReference type="EMBL" id="NVUK01000025">
    <property type="protein sequence ID" value="PCI76702.1"/>
    <property type="molecule type" value="Genomic_DNA"/>
</dbReference>
<dbReference type="AlphaFoldDB" id="A0A2A4X1Y6"/>
<accession>A0A2A4X1Y6</accession>
<evidence type="ECO:0000256" key="1">
    <source>
        <dbReference type="ARBA" id="ARBA00022723"/>
    </source>
</evidence>
<evidence type="ECO:0000256" key="3">
    <source>
        <dbReference type="ARBA" id="ARBA00022842"/>
    </source>
</evidence>
<dbReference type="GO" id="GO:0016791">
    <property type="term" value="F:phosphatase activity"/>
    <property type="evidence" value="ECO:0007669"/>
    <property type="project" value="TreeGrafter"/>
</dbReference>
<sequence length="227" mass="26235">MLVVFDLDDTLIDTQKSLTAPLLRWILKEMENQGFHFSDFEKTLEQWYCLDKYALSAAHGFEEFAQIYAIPPFLQQFALEKLYHHSIFLSKALPKEEALDLLHDLSREHTLALVSKGIPQAQMKKMEAAGIEQDWFTHIHFDEGEGKKKIYLKILTELKRKAQNSLVCGDRIKSDLSPAKELGMKTVQIRSGRGLGNTGFKTHVDYTIVYLRELRDILHSLEKEKKL</sequence>
<dbReference type="SUPFAM" id="SSF56784">
    <property type="entry name" value="HAD-like"/>
    <property type="match status" value="1"/>
</dbReference>
<dbReference type="InterPro" id="IPR041492">
    <property type="entry name" value="HAD_2"/>
</dbReference>
<comment type="caution">
    <text evidence="4">The sequence shown here is derived from an EMBL/GenBank/DDBJ whole genome shotgun (WGS) entry which is preliminary data.</text>
</comment>
<protein>
    <recommendedName>
        <fullName evidence="6">HAD family hydrolase</fullName>
    </recommendedName>
</protein>
<dbReference type="InterPro" id="IPR036412">
    <property type="entry name" value="HAD-like_sf"/>
</dbReference>
<name>A0A2A4X1Y6_UNCAE</name>
<evidence type="ECO:0008006" key="6">
    <source>
        <dbReference type="Google" id="ProtNLM"/>
    </source>
</evidence>
<keyword evidence="3" id="KW-0460">Magnesium</keyword>
<dbReference type="PANTHER" id="PTHR46470:SF2">
    <property type="entry name" value="GLYCERALDEHYDE 3-PHOSPHATE PHOSPHATASE"/>
    <property type="match status" value="1"/>
</dbReference>
<dbReference type="SFLD" id="SFLDS00003">
    <property type="entry name" value="Haloacid_Dehalogenase"/>
    <property type="match status" value="1"/>
</dbReference>
<dbReference type="GO" id="GO:0046872">
    <property type="term" value="F:metal ion binding"/>
    <property type="evidence" value="ECO:0007669"/>
    <property type="project" value="UniProtKB-KW"/>
</dbReference>
<dbReference type="Pfam" id="PF13419">
    <property type="entry name" value="HAD_2"/>
    <property type="match status" value="1"/>
</dbReference>
<evidence type="ECO:0000313" key="4">
    <source>
        <dbReference type="EMBL" id="PCI76702.1"/>
    </source>
</evidence>
<dbReference type="InterPro" id="IPR051400">
    <property type="entry name" value="HAD-like_hydrolase"/>
</dbReference>
<dbReference type="SFLD" id="SFLDG01129">
    <property type="entry name" value="C1.5:_HAD__Beta-PGM__Phosphata"/>
    <property type="match status" value="1"/>
</dbReference>
<reference evidence="5" key="1">
    <citation type="submission" date="2017-08" db="EMBL/GenBank/DDBJ databases">
        <title>A dynamic microbial community with high functional redundancy inhabits the cold, oxic subseafloor aquifer.</title>
        <authorList>
            <person name="Tully B.J."/>
            <person name="Wheat C.G."/>
            <person name="Glazer B.T."/>
            <person name="Huber J.A."/>
        </authorList>
    </citation>
    <scope>NUCLEOTIDE SEQUENCE [LARGE SCALE GENOMIC DNA]</scope>
</reference>
<dbReference type="Proteomes" id="UP000218775">
    <property type="component" value="Unassembled WGS sequence"/>
</dbReference>
<organism evidence="4 5">
    <name type="scientific">Aerophobetes bacterium</name>
    <dbReference type="NCBI Taxonomy" id="2030807"/>
    <lineage>
        <taxon>Bacteria</taxon>
        <taxon>Candidatus Aerophobota</taxon>
    </lineage>
</organism>
<evidence type="ECO:0000313" key="5">
    <source>
        <dbReference type="Proteomes" id="UP000218775"/>
    </source>
</evidence>
<evidence type="ECO:0000256" key="2">
    <source>
        <dbReference type="ARBA" id="ARBA00022801"/>
    </source>
</evidence>
<dbReference type="Gene3D" id="1.10.150.520">
    <property type="match status" value="1"/>
</dbReference>
<dbReference type="PANTHER" id="PTHR46470">
    <property type="entry name" value="N-ACYLNEURAMINATE-9-PHOSPHATASE"/>
    <property type="match status" value="1"/>
</dbReference>
<proteinExistence type="predicted"/>
<dbReference type="InterPro" id="IPR023214">
    <property type="entry name" value="HAD_sf"/>
</dbReference>
<dbReference type="Gene3D" id="3.40.50.1000">
    <property type="entry name" value="HAD superfamily/HAD-like"/>
    <property type="match status" value="1"/>
</dbReference>
<gene>
    <name evidence="4" type="ORF">COB21_04025</name>
</gene>
<keyword evidence="2" id="KW-0378">Hydrolase</keyword>
<keyword evidence="1" id="KW-0479">Metal-binding</keyword>